<organism evidence="1 2">
    <name type="scientific">Papaver somniferum</name>
    <name type="common">Opium poppy</name>
    <dbReference type="NCBI Taxonomy" id="3469"/>
    <lineage>
        <taxon>Eukaryota</taxon>
        <taxon>Viridiplantae</taxon>
        <taxon>Streptophyta</taxon>
        <taxon>Embryophyta</taxon>
        <taxon>Tracheophyta</taxon>
        <taxon>Spermatophyta</taxon>
        <taxon>Magnoliopsida</taxon>
        <taxon>Ranunculales</taxon>
        <taxon>Papaveraceae</taxon>
        <taxon>Papaveroideae</taxon>
        <taxon>Papaver</taxon>
    </lineage>
</organism>
<name>A0A4Y7L9S3_PAPSO</name>
<protein>
    <submittedName>
        <fullName evidence="1">Uncharacterized protein</fullName>
    </submittedName>
</protein>
<dbReference type="EMBL" id="CM010724">
    <property type="protein sequence ID" value="RZC81051.1"/>
    <property type="molecule type" value="Genomic_DNA"/>
</dbReference>
<keyword evidence="2" id="KW-1185">Reference proteome</keyword>
<dbReference type="Gramene" id="RZC81051">
    <property type="protein sequence ID" value="RZC81051"/>
    <property type="gene ID" value="C5167_043629"/>
</dbReference>
<reference evidence="1 2" key="1">
    <citation type="journal article" date="2018" name="Science">
        <title>The opium poppy genome and morphinan production.</title>
        <authorList>
            <person name="Guo L."/>
            <person name="Winzer T."/>
            <person name="Yang X."/>
            <person name="Li Y."/>
            <person name="Ning Z."/>
            <person name="He Z."/>
            <person name="Teodor R."/>
            <person name="Lu Y."/>
            <person name="Bowser T.A."/>
            <person name="Graham I.A."/>
            <person name="Ye K."/>
        </authorList>
    </citation>
    <scope>NUCLEOTIDE SEQUENCE [LARGE SCALE GENOMIC DNA]</scope>
    <source>
        <strain evidence="2">cv. HN1</strain>
        <tissue evidence="1">Leaves</tissue>
    </source>
</reference>
<evidence type="ECO:0000313" key="2">
    <source>
        <dbReference type="Proteomes" id="UP000316621"/>
    </source>
</evidence>
<dbReference type="Proteomes" id="UP000316621">
    <property type="component" value="Chromosome 10"/>
</dbReference>
<evidence type="ECO:0000313" key="1">
    <source>
        <dbReference type="EMBL" id="RZC81051.1"/>
    </source>
</evidence>
<accession>A0A4Y7L9S3</accession>
<proteinExistence type="predicted"/>
<dbReference type="AlphaFoldDB" id="A0A4Y7L9S3"/>
<gene>
    <name evidence="1" type="ORF">C5167_043629</name>
</gene>
<sequence>MEFVLPASRRFLSTTMVILGNHDKPLSSFLVASVPGNQKSMLRNSRINLIPRALRKEKYQ</sequence>